<gene>
    <name evidence="1" type="ORF">LOAG_12937</name>
</gene>
<dbReference type="EMBL" id="JH712137">
    <property type="protein sequence ID" value="EFO15572.1"/>
    <property type="molecule type" value="Genomic_DNA"/>
</dbReference>
<evidence type="ECO:0000313" key="1">
    <source>
        <dbReference type="EMBL" id="EFO15572.1"/>
    </source>
</evidence>
<dbReference type="InParanoid" id="A0A1S0TKE7"/>
<sequence>IRYRLKIKMQRFQINLINDIRKLETLIQPALIKNVLTIFICFKKINKETNFNVTFAASIHFTINISKDVKEFIHGGRKKKNELLTLLQDDNNRRQMLSRILNVAKLQMK</sequence>
<dbReference type="GeneID" id="9950406"/>
<proteinExistence type="predicted"/>
<dbReference type="AlphaFoldDB" id="A0A1S0TKE7"/>
<reference evidence="1" key="1">
    <citation type="submission" date="2012-04" db="EMBL/GenBank/DDBJ databases">
        <title>The Genome Sequence of Loa loa.</title>
        <authorList>
            <consortium name="The Broad Institute Genome Sequencing Platform"/>
            <consortium name="Broad Institute Genome Sequencing Center for Infectious Disease"/>
            <person name="Nutman T.B."/>
            <person name="Fink D.L."/>
            <person name="Russ C."/>
            <person name="Young S."/>
            <person name="Zeng Q."/>
            <person name="Gargeya S."/>
            <person name="Alvarado L."/>
            <person name="Berlin A."/>
            <person name="Chapman S.B."/>
            <person name="Chen Z."/>
            <person name="Freedman E."/>
            <person name="Gellesch M."/>
            <person name="Goldberg J."/>
            <person name="Griggs A."/>
            <person name="Gujja S."/>
            <person name="Heilman E.R."/>
            <person name="Heiman D."/>
            <person name="Howarth C."/>
            <person name="Mehta T."/>
            <person name="Neiman D."/>
            <person name="Pearson M."/>
            <person name="Roberts A."/>
            <person name="Saif S."/>
            <person name="Shea T."/>
            <person name="Shenoy N."/>
            <person name="Sisk P."/>
            <person name="Stolte C."/>
            <person name="Sykes S."/>
            <person name="White J."/>
            <person name="Yandava C."/>
            <person name="Haas B."/>
            <person name="Henn M.R."/>
            <person name="Nusbaum C."/>
            <person name="Birren B."/>
        </authorList>
    </citation>
    <scope>NUCLEOTIDE SEQUENCE [LARGE SCALE GENOMIC DNA]</scope>
</reference>
<organism evidence="1">
    <name type="scientific">Loa loa</name>
    <name type="common">Eye worm</name>
    <name type="synonym">Filaria loa</name>
    <dbReference type="NCBI Taxonomy" id="7209"/>
    <lineage>
        <taxon>Eukaryota</taxon>
        <taxon>Metazoa</taxon>
        <taxon>Ecdysozoa</taxon>
        <taxon>Nematoda</taxon>
        <taxon>Chromadorea</taxon>
        <taxon>Rhabditida</taxon>
        <taxon>Spirurina</taxon>
        <taxon>Spiruromorpha</taxon>
        <taxon>Filarioidea</taxon>
        <taxon>Onchocercidae</taxon>
        <taxon>Loa</taxon>
    </lineage>
</organism>
<dbReference type="RefSeq" id="XP_003148497.1">
    <property type="nucleotide sequence ID" value="XM_003148449.1"/>
</dbReference>
<accession>A0A1S0TKE7</accession>
<protein>
    <submittedName>
        <fullName evidence="1">Uncharacterized protein</fullName>
    </submittedName>
</protein>
<feature type="non-terminal residue" evidence="1">
    <location>
        <position position="1"/>
    </location>
</feature>
<name>A0A1S0TKE7_LOALO</name>
<dbReference type="KEGG" id="loa:LOAG_12937"/>
<dbReference type="CTD" id="9950406"/>